<dbReference type="SUPFAM" id="SSF53850">
    <property type="entry name" value="Periplasmic binding protein-like II"/>
    <property type="match status" value="1"/>
</dbReference>
<dbReference type="PROSITE" id="PS51257">
    <property type="entry name" value="PROKAR_LIPOPROTEIN"/>
    <property type="match status" value="1"/>
</dbReference>
<evidence type="ECO:0000313" key="2">
    <source>
        <dbReference type="EMBL" id="GAA4979509.1"/>
    </source>
</evidence>
<feature type="signal peptide" evidence="1">
    <location>
        <begin position="1"/>
        <end position="21"/>
    </location>
</feature>
<dbReference type="InterPro" id="IPR050490">
    <property type="entry name" value="Bact_solute-bd_prot1"/>
</dbReference>
<protein>
    <submittedName>
        <fullName evidence="2">Extracellular solute-binding protein</fullName>
    </submittedName>
</protein>
<dbReference type="InterPro" id="IPR006059">
    <property type="entry name" value="SBP"/>
</dbReference>
<keyword evidence="3" id="KW-1185">Reference proteome</keyword>
<name>A0ABP9HV70_9ACTN</name>
<gene>
    <name evidence="2" type="ORF">GCM10023225_19830</name>
</gene>
<comment type="caution">
    <text evidence="2">The sequence shown here is derived from an EMBL/GenBank/DDBJ whole genome shotgun (WGS) entry which is preliminary data.</text>
</comment>
<proteinExistence type="predicted"/>
<evidence type="ECO:0000313" key="3">
    <source>
        <dbReference type="Proteomes" id="UP001501195"/>
    </source>
</evidence>
<dbReference type="CDD" id="cd13585">
    <property type="entry name" value="PBP2_TMBP_like"/>
    <property type="match status" value="1"/>
</dbReference>
<sequence length="423" mass="45374">MKNRPLLAAAAALVATLGLTACGGGGDDNAAAEESGPVTLTYTWWGSQDRADRMTKAIAAFEAAHPDIKINPSFTDYEGYWQKRSTEAAGGDLPDVMQFDISYLRQYADRGALLDLGDVDIDTSGIEESLLPSGQIDDATYGLPIGTNAFGLFYNPALLTQAGAQPPTDDMTWDEYNAWIQDVTTKSGGAVFGGGDYTGTLWIFDMYLRQQGKQAVTEEGEIGFTKAELKEWWESTAGLRSAQAVVSAERTTQLQPKSVFGAGVAASEQSWDNFLAGYLTDTGAEKLEIITPPSDTDESGLFLKASMAYSIGANTEHPEAAAELVDFMLNDPEVGKIFGTSRGVPASSKQRDAITFEGADAQIVAYEESIADELGESPAPLAIGFGTLESNFKRLGEDINYGRTSVDDAVEEWFTEAESALQQ</sequence>
<dbReference type="PANTHER" id="PTHR43649">
    <property type="entry name" value="ARABINOSE-BINDING PROTEIN-RELATED"/>
    <property type="match status" value="1"/>
</dbReference>
<evidence type="ECO:0000256" key="1">
    <source>
        <dbReference type="SAM" id="SignalP"/>
    </source>
</evidence>
<dbReference type="Pfam" id="PF13416">
    <property type="entry name" value="SBP_bac_8"/>
    <property type="match status" value="1"/>
</dbReference>
<keyword evidence="1" id="KW-0732">Signal</keyword>
<reference evidence="3" key="1">
    <citation type="journal article" date="2019" name="Int. J. Syst. Evol. Microbiol.">
        <title>The Global Catalogue of Microorganisms (GCM) 10K type strain sequencing project: providing services to taxonomists for standard genome sequencing and annotation.</title>
        <authorList>
            <consortium name="The Broad Institute Genomics Platform"/>
            <consortium name="The Broad Institute Genome Sequencing Center for Infectious Disease"/>
            <person name="Wu L."/>
            <person name="Ma J."/>
        </authorList>
    </citation>
    <scope>NUCLEOTIDE SEQUENCE [LARGE SCALE GENOMIC DNA]</scope>
    <source>
        <strain evidence="3">JCM 18126</strain>
    </source>
</reference>
<feature type="chain" id="PRO_5045275080" evidence="1">
    <location>
        <begin position="22"/>
        <end position="423"/>
    </location>
</feature>
<dbReference type="Gene3D" id="3.40.190.10">
    <property type="entry name" value="Periplasmic binding protein-like II"/>
    <property type="match status" value="2"/>
</dbReference>
<dbReference type="Proteomes" id="UP001501195">
    <property type="component" value="Unassembled WGS sequence"/>
</dbReference>
<organism evidence="2 3">
    <name type="scientific">Kineococcus glutinatus</name>
    <dbReference type="NCBI Taxonomy" id="1070872"/>
    <lineage>
        <taxon>Bacteria</taxon>
        <taxon>Bacillati</taxon>
        <taxon>Actinomycetota</taxon>
        <taxon>Actinomycetes</taxon>
        <taxon>Kineosporiales</taxon>
        <taxon>Kineosporiaceae</taxon>
        <taxon>Kineococcus</taxon>
    </lineage>
</organism>
<accession>A0ABP9HV70</accession>
<dbReference type="EMBL" id="BAABIL010000283">
    <property type="protein sequence ID" value="GAA4979509.1"/>
    <property type="molecule type" value="Genomic_DNA"/>
</dbReference>
<dbReference type="PANTHER" id="PTHR43649:SF30">
    <property type="entry name" value="ABC TRANSPORTER SUBSTRATE-BINDING PROTEIN"/>
    <property type="match status" value="1"/>
</dbReference>
<dbReference type="RefSeq" id="WP_345712349.1">
    <property type="nucleotide sequence ID" value="NZ_BAABIL010000283.1"/>
</dbReference>